<dbReference type="PROSITE" id="PS51918">
    <property type="entry name" value="RADICAL_SAM"/>
    <property type="match status" value="1"/>
</dbReference>
<dbReference type="NCBIfam" id="TIGR03365">
    <property type="entry name" value="Bsubt_queE"/>
    <property type="match status" value="1"/>
</dbReference>
<gene>
    <name evidence="8 11" type="primary">queE</name>
    <name evidence="11" type="ORF">H7B90_27555</name>
</gene>
<dbReference type="AlphaFoldDB" id="A0A841U801"/>
<keyword evidence="2 8" id="KW-0949">S-adenosyl-L-methionine</keyword>
<dbReference type="UniPathway" id="UPA00391"/>
<reference evidence="11 12" key="1">
    <citation type="submission" date="2020-08" db="EMBL/GenBank/DDBJ databases">
        <title>Cohnella phylogeny.</title>
        <authorList>
            <person name="Dunlap C."/>
        </authorList>
    </citation>
    <scope>NUCLEOTIDE SEQUENCE [LARGE SCALE GENOMIC DNA]</scope>
    <source>
        <strain evidence="11 12">DSM 25239</strain>
    </source>
</reference>
<comment type="pathway">
    <text evidence="8">Purine metabolism; 7-cyano-7-deazaguanine biosynthesis.</text>
</comment>
<dbReference type="HAMAP" id="MF_00917">
    <property type="entry name" value="QueE"/>
    <property type="match status" value="1"/>
</dbReference>
<evidence type="ECO:0000313" key="11">
    <source>
        <dbReference type="EMBL" id="MBB6695158.1"/>
    </source>
</evidence>
<keyword evidence="4 8" id="KW-0460">Magnesium</keyword>
<comment type="caution">
    <text evidence="11">The sequence shown here is derived from an EMBL/GenBank/DDBJ whole genome shotgun (WGS) entry which is preliminary data.</text>
</comment>
<comment type="cofactor">
    <cofactor evidence="8">
        <name>S-adenosyl-L-methionine</name>
        <dbReference type="ChEBI" id="CHEBI:59789"/>
    </cofactor>
    <text evidence="8">Binds 1 S-adenosyl-L-methionine per subunit.</text>
</comment>
<dbReference type="GO" id="GO:0051539">
    <property type="term" value="F:4 iron, 4 sulfur cluster binding"/>
    <property type="evidence" value="ECO:0007669"/>
    <property type="project" value="UniProtKB-UniRule"/>
</dbReference>
<dbReference type="EC" id="4.3.99.3" evidence="8"/>
<dbReference type="GO" id="GO:1904047">
    <property type="term" value="F:S-adenosyl-L-methionine binding"/>
    <property type="evidence" value="ECO:0007669"/>
    <property type="project" value="UniProtKB-UniRule"/>
</dbReference>
<keyword evidence="3 8" id="KW-0479">Metal-binding</keyword>
<proteinExistence type="inferred from homology"/>
<name>A0A841U801_9BACL</name>
<dbReference type="InterPro" id="IPR024924">
    <property type="entry name" value="7-CO-7-deazaguanine_synth-like"/>
</dbReference>
<feature type="domain" description="Radical SAM core" evidence="10">
    <location>
        <begin position="50"/>
        <end position="266"/>
    </location>
</feature>
<evidence type="ECO:0000256" key="5">
    <source>
        <dbReference type="ARBA" id="ARBA00023004"/>
    </source>
</evidence>
<dbReference type="EMBL" id="JACJVR010000112">
    <property type="protein sequence ID" value="MBB6695158.1"/>
    <property type="molecule type" value="Genomic_DNA"/>
</dbReference>
<keyword evidence="7 8" id="KW-0456">Lyase</keyword>
<dbReference type="Pfam" id="PF04055">
    <property type="entry name" value="Radical_SAM"/>
    <property type="match status" value="1"/>
</dbReference>
<dbReference type="GO" id="GO:0008616">
    <property type="term" value="P:tRNA queuosine(34) biosynthetic process"/>
    <property type="evidence" value="ECO:0007669"/>
    <property type="project" value="UniProtKB-UniRule"/>
</dbReference>
<dbReference type="SFLD" id="SFLDF00300">
    <property type="entry name" value="7-carboxy-7-deazaguanine_synth"/>
    <property type="match status" value="1"/>
</dbReference>
<evidence type="ECO:0000256" key="9">
    <source>
        <dbReference type="SAM" id="MobiDB-lite"/>
    </source>
</evidence>
<dbReference type="PANTHER" id="PTHR42836">
    <property type="entry name" value="7-CARBOXY-7-DEAZAGUANINE SYNTHASE"/>
    <property type="match status" value="1"/>
</dbReference>
<comment type="subunit">
    <text evidence="8">Homodimer.</text>
</comment>
<evidence type="ECO:0000256" key="7">
    <source>
        <dbReference type="ARBA" id="ARBA00023239"/>
    </source>
</evidence>
<feature type="binding site" evidence="8">
    <location>
        <position position="110"/>
    </location>
    <ligand>
        <name>substrate</name>
    </ligand>
</feature>
<dbReference type="Gene3D" id="3.20.20.70">
    <property type="entry name" value="Aldolase class I"/>
    <property type="match status" value="1"/>
</dbReference>
<feature type="binding site" evidence="8">
    <location>
        <position position="63"/>
    </location>
    <ligand>
        <name>[4Fe-4S] cluster</name>
        <dbReference type="ChEBI" id="CHEBI:49883"/>
        <note>4Fe-4S-S-AdoMet</note>
    </ligand>
</feature>
<dbReference type="InterPro" id="IPR007197">
    <property type="entry name" value="rSAM"/>
</dbReference>
<comment type="cofactor">
    <cofactor evidence="8">
        <name>Mg(2+)</name>
        <dbReference type="ChEBI" id="CHEBI:18420"/>
    </cofactor>
</comment>
<dbReference type="PANTHER" id="PTHR42836:SF1">
    <property type="entry name" value="7-CARBOXY-7-DEAZAGUANINE SYNTHASE"/>
    <property type="match status" value="1"/>
</dbReference>
<dbReference type="SUPFAM" id="SSF102114">
    <property type="entry name" value="Radical SAM enzymes"/>
    <property type="match status" value="1"/>
</dbReference>
<comment type="catalytic activity">
    <reaction evidence="8">
        <text>6-carboxy-5,6,7,8-tetrahydropterin + H(+) = 7-carboxy-7-carbaguanine + NH4(+)</text>
        <dbReference type="Rhea" id="RHEA:27974"/>
        <dbReference type="ChEBI" id="CHEBI:15378"/>
        <dbReference type="ChEBI" id="CHEBI:28938"/>
        <dbReference type="ChEBI" id="CHEBI:61032"/>
        <dbReference type="ChEBI" id="CHEBI:61036"/>
        <dbReference type="EC" id="4.3.99.3"/>
    </reaction>
</comment>
<feature type="binding site" evidence="8">
    <location>
        <position position="72"/>
    </location>
    <ligand>
        <name>Mg(2+)</name>
        <dbReference type="ChEBI" id="CHEBI:18420"/>
    </ligand>
</feature>
<keyword evidence="8" id="KW-0671">Queuosine biosynthesis</keyword>
<dbReference type="InterPro" id="IPR017742">
    <property type="entry name" value="Deazaguanine_synth"/>
</dbReference>
<evidence type="ECO:0000256" key="6">
    <source>
        <dbReference type="ARBA" id="ARBA00023014"/>
    </source>
</evidence>
<keyword evidence="12" id="KW-1185">Reference proteome</keyword>
<feature type="region of interest" description="Disordered" evidence="9">
    <location>
        <begin position="1"/>
        <end position="26"/>
    </location>
</feature>
<dbReference type="GO" id="GO:0016840">
    <property type="term" value="F:carbon-nitrogen lyase activity"/>
    <property type="evidence" value="ECO:0007669"/>
    <property type="project" value="UniProtKB-UniRule"/>
</dbReference>
<comment type="similarity">
    <text evidence="8">Belongs to the radical SAM superfamily. 7-carboxy-7-deazaguanine synthase family.</text>
</comment>
<feature type="binding site" evidence="8">
    <location>
        <begin position="69"/>
        <end position="71"/>
    </location>
    <ligand>
        <name>S-adenosyl-L-methionine</name>
        <dbReference type="ChEBI" id="CHEBI:59789"/>
    </ligand>
</feature>
<dbReference type="InterPro" id="IPR013785">
    <property type="entry name" value="Aldolase_TIM"/>
</dbReference>
<comment type="cofactor">
    <cofactor evidence="8">
        <name>[4Fe-4S] cluster</name>
        <dbReference type="ChEBI" id="CHEBI:49883"/>
    </cofactor>
    <text evidence="8">Binds 1 [4Fe-4S] cluster. The cluster is coordinated with 3 cysteines and an exchangeable S-adenosyl-L-methionine.</text>
</comment>
<dbReference type="CDD" id="cd01335">
    <property type="entry name" value="Radical_SAM"/>
    <property type="match status" value="1"/>
</dbReference>
<comment type="caution">
    <text evidence="8">Lacks conserved residue(s) required for the propagation of feature annotation.</text>
</comment>
<feature type="binding site" evidence="8">
    <location>
        <begin position="44"/>
        <end position="46"/>
    </location>
    <ligand>
        <name>substrate</name>
    </ligand>
</feature>
<dbReference type="GO" id="GO:0000287">
    <property type="term" value="F:magnesium ion binding"/>
    <property type="evidence" value="ECO:0007669"/>
    <property type="project" value="UniProtKB-UniRule"/>
</dbReference>
<keyword evidence="5 8" id="KW-0408">Iron</keyword>
<feature type="binding site" evidence="8">
    <location>
        <position position="112"/>
    </location>
    <ligand>
        <name>S-adenosyl-L-methionine</name>
        <dbReference type="ChEBI" id="CHEBI:59789"/>
    </ligand>
</feature>
<dbReference type="InterPro" id="IPR058240">
    <property type="entry name" value="rSAM_sf"/>
</dbReference>
<keyword evidence="6 8" id="KW-0411">Iron-sulfur</keyword>
<feature type="binding site" evidence="8">
    <location>
        <begin position="156"/>
        <end position="158"/>
    </location>
    <ligand>
        <name>S-adenosyl-L-methionine</name>
        <dbReference type="ChEBI" id="CHEBI:59789"/>
    </ligand>
</feature>
<evidence type="ECO:0000256" key="8">
    <source>
        <dbReference type="HAMAP-Rule" id="MF_00917"/>
    </source>
</evidence>
<evidence type="ECO:0000256" key="3">
    <source>
        <dbReference type="ARBA" id="ARBA00022723"/>
    </source>
</evidence>
<feature type="binding site" evidence="8">
    <location>
        <position position="70"/>
    </location>
    <ligand>
        <name>[4Fe-4S] cluster</name>
        <dbReference type="ChEBI" id="CHEBI:49883"/>
        <note>4Fe-4S-S-AdoMet</note>
    </ligand>
</feature>
<dbReference type="Proteomes" id="UP000553776">
    <property type="component" value="Unassembled WGS sequence"/>
</dbReference>
<evidence type="ECO:0000259" key="10">
    <source>
        <dbReference type="PROSITE" id="PS51918"/>
    </source>
</evidence>
<accession>A0A841U801</accession>
<evidence type="ECO:0000313" key="12">
    <source>
        <dbReference type="Proteomes" id="UP000553776"/>
    </source>
</evidence>
<evidence type="ECO:0000256" key="4">
    <source>
        <dbReference type="ARBA" id="ARBA00022842"/>
    </source>
</evidence>
<evidence type="ECO:0000256" key="2">
    <source>
        <dbReference type="ARBA" id="ARBA00022691"/>
    </source>
</evidence>
<evidence type="ECO:0000256" key="1">
    <source>
        <dbReference type="ARBA" id="ARBA00022485"/>
    </source>
</evidence>
<comment type="function">
    <text evidence="8">Catalyzes the complex heterocyclic radical-mediated conversion of 6-carboxy-5,6,7,8-tetrahydropterin (CPH4) to 7-carboxy-7-deazaguanine (CDG), a step common to the biosynthetic pathways of all 7-deazapurine-containing compounds.</text>
</comment>
<sequence>MEAGSEWAEEDRTEAELAGESDRTEVNRTGARRIPVLEIFGPTVQGEGMVIGRKTMFVRTAGCDYRCAWCDSAFTWDGTGKDDIRLLTPHEIIAELREIGGDSFAHVTLSGGNPALLPQLEELIERLRAQGILVALETQGSRWQDWFYLIDELTLSPKPPSSGMATDWETLDVIVRRLESRERTFSLKVVVFDETDLRYATDVHERYPTVPFYLQAGNGNLRETDRNRMLPYLVERYEWLIGQVMADARLKKVHVLPQLHAWVWGNKKGV</sequence>
<protein>
    <recommendedName>
        <fullName evidence="8">7-carboxy-7-deazaguanine synthase</fullName>
        <shortName evidence="8">CDG synthase</shortName>
        <ecNumber evidence="8">4.3.99.3</ecNumber>
    </recommendedName>
    <alternativeName>
        <fullName evidence="8">Queuosine biosynthesis protein QueE</fullName>
    </alternativeName>
</protein>
<organism evidence="11 12">
    <name type="scientific">Cohnella xylanilytica</name>
    <dbReference type="NCBI Taxonomy" id="557555"/>
    <lineage>
        <taxon>Bacteria</taxon>
        <taxon>Bacillati</taxon>
        <taxon>Bacillota</taxon>
        <taxon>Bacilli</taxon>
        <taxon>Bacillales</taxon>
        <taxon>Paenibacillaceae</taxon>
        <taxon>Cohnella</taxon>
    </lineage>
</organism>
<dbReference type="PIRSF" id="PIRSF000370">
    <property type="entry name" value="QueE"/>
    <property type="match status" value="1"/>
</dbReference>
<feature type="binding site" evidence="8">
    <location>
        <position position="59"/>
    </location>
    <ligand>
        <name>substrate</name>
    </ligand>
</feature>
<feature type="binding site" evidence="8">
    <location>
        <position position="67"/>
    </location>
    <ligand>
        <name>[4Fe-4S] cluster</name>
        <dbReference type="ChEBI" id="CHEBI:49883"/>
        <note>4Fe-4S-S-AdoMet</note>
    </ligand>
</feature>
<dbReference type="SFLD" id="SFLDS00029">
    <property type="entry name" value="Radical_SAM"/>
    <property type="match status" value="1"/>
</dbReference>
<keyword evidence="1 8" id="KW-0004">4Fe-4S</keyword>
<feature type="compositionally biased region" description="Acidic residues" evidence="9">
    <location>
        <begin position="7"/>
        <end position="19"/>
    </location>
</feature>